<keyword evidence="5" id="KW-1185">Reference proteome</keyword>
<dbReference type="HOGENOM" id="CLU_161929_4_1_5"/>
<sequence length="89" mass="10768">MFQIVRSNQFKRDIKMAIKRGKDLEKIKRVMLLLQKGKPLPLHYKDHPLKANWHGFRDVHIEPDWLLIYKISDNQLRFERTGTHSDLFK</sequence>
<dbReference type="PIRSF" id="PIRSF006156">
    <property type="entry name" value="YafQ"/>
    <property type="match status" value="1"/>
</dbReference>
<name>J0QXW6_9HYPH</name>
<dbReference type="Gene3D" id="3.30.2310.20">
    <property type="entry name" value="RelE-like"/>
    <property type="match status" value="1"/>
</dbReference>
<dbReference type="GO" id="GO:0006402">
    <property type="term" value="P:mRNA catabolic process"/>
    <property type="evidence" value="ECO:0007669"/>
    <property type="project" value="TreeGrafter"/>
</dbReference>
<feature type="active site" description="Proton donor" evidence="3">
    <location>
        <position position="84"/>
    </location>
</feature>
<accession>J0QXW6</accession>
<dbReference type="Pfam" id="PF15738">
    <property type="entry name" value="YafQ_toxin"/>
    <property type="match status" value="1"/>
</dbReference>
<evidence type="ECO:0000313" key="5">
    <source>
        <dbReference type="Proteomes" id="UP000009017"/>
    </source>
</evidence>
<dbReference type="PANTHER" id="PTHR40588:SF1">
    <property type="entry name" value="MRNA INTERFERASE TOXIN YAFQ"/>
    <property type="match status" value="1"/>
</dbReference>
<evidence type="ECO:0000256" key="1">
    <source>
        <dbReference type="ARBA" id="ARBA00022649"/>
    </source>
</evidence>
<dbReference type="NCBIfam" id="TIGR02385">
    <property type="entry name" value="RelE_StbE"/>
    <property type="match status" value="1"/>
</dbReference>
<dbReference type="AlphaFoldDB" id="J0QXW6"/>
<dbReference type="EMBL" id="AIMA01000035">
    <property type="protein sequence ID" value="EJF88029.1"/>
    <property type="molecule type" value="Genomic_DNA"/>
</dbReference>
<proteinExistence type="inferred from homology"/>
<dbReference type="RefSeq" id="WP_007478098.1">
    <property type="nucleotide sequence ID" value="NZ_JH725087.1"/>
</dbReference>
<protein>
    <submittedName>
        <fullName evidence="4">YafQ family addiction module toxin component</fullName>
    </submittedName>
</protein>
<evidence type="ECO:0000313" key="4">
    <source>
        <dbReference type="EMBL" id="EJF88029.1"/>
    </source>
</evidence>
<dbReference type="FunFam" id="3.30.2310.20:FF:000003">
    <property type="entry name" value="Type II toxin-antitoxin system YafQ family toxin"/>
    <property type="match status" value="1"/>
</dbReference>
<dbReference type="SUPFAM" id="SSF143011">
    <property type="entry name" value="RelE-like"/>
    <property type="match status" value="1"/>
</dbReference>
<dbReference type="InterPro" id="IPR007712">
    <property type="entry name" value="RelE/ParE_toxin"/>
</dbReference>
<dbReference type="GO" id="GO:0004521">
    <property type="term" value="F:RNA endonuclease activity"/>
    <property type="evidence" value="ECO:0007669"/>
    <property type="project" value="TreeGrafter"/>
</dbReference>
<dbReference type="GO" id="GO:0006415">
    <property type="term" value="P:translational termination"/>
    <property type="evidence" value="ECO:0007669"/>
    <property type="project" value="TreeGrafter"/>
</dbReference>
<organism evidence="4 5">
    <name type="scientific">Bartonella melophagi K-2C</name>
    <dbReference type="NCBI Taxonomy" id="1094557"/>
    <lineage>
        <taxon>Bacteria</taxon>
        <taxon>Pseudomonadati</taxon>
        <taxon>Pseudomonadota</taxon>
        <taxon>Alphaproteobacteria</taxon>
        <taxon>Hyphomicrobiales</taxon>
        <taxon>Bartonellaceae</taxon>
        <taxon>Bartonella</taxon>
    </lineage>
</organism>
<comment type="caution">
    <text evidence="4">The sequence shown here is derived from an EMBL/GenBank/DDBJ whole genome shotgun (WGS) entry which is preliminary data.</text>
</comment>
<reference evidence="4 5" key="1">
    <citation type="submission" date="2012-03" db="EMBL/GenBank/DDBJ databases">
        <title>The Genome Sequence of Bartonella melophagi K-2C.</title>
        <authorList>
            <consortium name="The Broad Institute Genome Sequencing Platform"/>
            <consortium name="The Broad Institute Genome Sequencing Center for Infectious Disease"/>
            <person name="Feldgarden M."/>
            <person name="Kirby J."/>
            <person name="Kosoy M."/>
            <person name="Birtles R."/>
            <person name="Probert W.S."/>
            <person name="Chiaraviglio L."/>
            <person name="Young S.K."/>
            <person name="Zeng Q."/>
            <person name="Gargeya S."/>
            <person name="Fitzgerald M."/>
            <person name="Haas B."/>
            <person name="Abouelleil A."/>
            <person name="Alvarado L."/>
            <person name="Arachchi H.M."/>
            <person name="Berlin A."/>
            <person name="Chapman S.B."/>
            <person name="Gearin G."/>
            <person name="Goldberg J."/>
            <person name="Griggs A."/>
            <person name="Gujja S."/>
            <person name="Hansen M."/>
            <person name="Heiman D."/>
            <person name="Howarth C."/>
            <person name="Larimer J."/>
            <person name="Lui A."/>
            <person name="MacDonald P.J.P."/>
            <person name="McCowen C."/>
            <person name="Montmayeur A."/>
            <person name="Murphy C."/>
            <person name="Neiman D."/>
            <person name="Pearson M."/>
            <person name="Priest M."/>
            <person name="Roberts A."/>
            <person name="Saif S."/>
            <person name="Shea T."/>
            <person name="Sisk P."/>
            <person name="Stolte C."/>
            <person name="Sykes S."/>
            <person name="Wortman J."/>
            <person name="Nusbaum C."/>
            <person name="Birren B."/>
        </authorList>
    </citation>
    <scope>NUCLEOTIDE SEQUENCE [LARGE SCALE GENOMIC DNA]</scope>
    <source>
        <strain evidence="4 5">K-2C</strain>
    </source>
</reference>
<comment type="similarity">
    <text evidence="2">Belongs to the RelE toxin family. YafQ subfamily.</text>
</comment>
<keyword evidence="1" id="KW-1277">Toxin-antitoxin system</keyword>
<dbReference type="PANTHER" id="PTHR40588">
    <property type="entry name" value="MRNA INTERFERASE TOXIN YAFQ"/>
    <property type="match status" value="1"/>
</dbReference>
<dbReference type="NCBIfam" id="TIGR00053">
    <property type="entry name" value="YafQ family addiction module toxin"/>
    <property type="match status" value="1"/>
</dbReference>
<dbReference type="PATRIC" id="fig|1094557.3.peg.1335"/>
<dbReference type="eggNOG" id="COG3041">
    <property type="taxonomic scope" value="Bacteria"/>
</dbReference>
<dbReference type="OrthoDB" id="7030467at2"/>
<evidence type="ECO:0000256" key="3">
    <source>
        <dbReference type="PIRSR" id="PIRSR006156-1"/>
    </source>
</evidence>
<evidence type="ECO:0000256" key="2">
    <source>
        <dbReference type="ARBA" id="ARBA00061366"/>
    </source>
</evidence>
<dbReference type="Proteomes" id="UP000009017">
    <property type="component" value="Unassembled WGS sequence"/>
</dbReference>
<gene>
    <name evidence="4" type="ORF">ME3_01301</name>
</gene>
<dbReference type="InterPro" id="IPR035093">
    <property type="entry name" value="RelE/ParE_toxin_dom_sf"/>
</dbReference>
<dbReference type="InterPro" id="IPR004386">
    <property type="entry name" value="Toxin_YafQ-like"/>
</dbReference>